<dbReference type="EMBL" id="AQHF01000034">
    <property type="protein sequence ID" value="MBE0348616.1"/>
    <property type="molecule type" value="Genomic_DNA"/>
</dbReference>
<dbReference type="Gene3D" id="2.30.110.10">
    <property type="entry name" value="Electron Transport, Fmn-binding Protein, Chain A"/>
    <property type="match status" value="1"/>
</dbReference>
<evidence type="ECO:0000259" key="5">
    <source>
        <dbReference type="Pfam" id="PF01613"/>
    </source>
</evidence>
<gene>
    <name evidence="6" type="ORF">PPEP_b0407</name>
</gene>
<dbReference type="Proteomes" id="UP000660708">
    <property type="component" value="Unassembled WGS sequence"/>
</dbReference>
<accession>A0A8I0T5L9</accession>
<feature type="domain" description="Flavin reductase like" evidence="5">
    <location>
        <begin position="27"/>
        <end position="167"/>
    </location>
</feature>
<keyword evidence="2" id="KW-0285">Flavoprotein</keyword>
<evidence type="ECO:0000256" key="2">
    <source>
        <dbReference type="ARBA" id="ARBA00022630"/>
    </source>
</evidence>
<sequence>MKHFSNEDINKLEQRYRALLVNSLSGFKSANLIGTVDSAGQENLSIVSSVFHLGACPPLVGVIFRPHSVSRHTLENILETKTYTINQVNAQIYTAAHQTSARYDKTESEFEHTGLTAEYLNGFSAPFVGESRLKYALELRDHQRIKLNDTELVIGEITALHVDEIALQPDGYVDIEALESVAISSLDGYHTTKRLNRLEYAKAHQPTRIKKLG</sequence>
<evidence type="ECO:0000256" key="1">
    <source>
        <dbReference type="ARBA" id="ARBA00001917"/>
    </source>
</evidence>
<comment type="caution">
    <text evidence="6">The sequence shown here is derived from an EMBL/GenBank/DDBJ whole genome shotgun (WGS) entry which is preliminary data.</text>
</comment>
<dbReference type="PANTHER" id="PTHR33798:SF5">
    <property type="entry name" value="FLAVIN REDUCTASE LIKE DOMAIN-CONTAINING PROTEIN"/>
    <property type="match status" value="1"/>
</dbReference>
<dbReference type="Pfam" id="PF01613">
    <property type="entry name" value="Flavin_Reduct"/>
    <property type="match status" value="1"/>
</dbReference>
<dbReference type="InterPro" id="IPR002563">
    <property type="entry name" value="Flavin_Rdtase-like_dom"/>
</dbReference>
<protein>
    <recommendedName>
        <fullName evidence="5">Flavin reductase like domain-containing protein</fullName>
    </recommendedName>
</protein>
<dbReference type="AlphaFoldDB" id="A0A8I0T5L9"/>
<dbReference type="SUPFAM" id="SSF50475">
    <property type="entry name" value="FMN-binding split barrel"/>
    <property type="match status" value="1"/>
</dbReference>
<comment type="similarity">
    <text evidence="4">Belongs to the flavoredoxin family.</text>
</comment>
<proteinExistence type="inferred from homology"/>
<evidence type="ECO:0000313" key="7">
    <source>
        <dbReference type="Proteomes" id="UP000660708"/>
    </source>
</evidence>
<comment type="cofactor">
    <cofactor evidence="1">
        <name>FMN</name>
        <dbReference type="ChEBI" id="CHEBI:58210"/>
    </cofactor>
</comment>
<keyword evidence="3" id="KW-0288">FMN</keyword>
<dbReference type="InterPro" id="IPR012349">
    <property type="entry name" value="Split_barrel_FMN-bd"/>
</dbReference>
<name>A0A8I0T5L9_9GAMM</name>
<keyword evidence="7" id="KW-1185">Reference proteome</keyword>
<dbReference type="GO" id="GO:0016646">
    <property type="term" value="F:oxidoreductase activity, acting on the CH-NH group of donors, NAD or NADP as acceptor"/>
    <property type="evidence" value="ECO:0007669"/>
    <property type="project" value="UniProtKB-ARBA"/>
</dbReference>
<organism evidence="6 7">
    <name type="scientific">Pseudoalteromonas peptidolytica F12-50-A1</name>
    <dbReference type="NCBI Taxonomy" id="1315280"/>
    <lineage>
        <taxon>Bacteria</taxon>
        <taxon>Pseudomonadati</taxon>
        <taxon>Pseudomonadota</taxon>
        <taxon>Gammaproteobacteria</taxon>
        <taxon>Alteromonadales</taxon>
        <taxon>Pseudoalteromonadaceae</taxon>
        <taxon>Pseudoalteromonas</taxon>
    </lineage>
</organism>
<dbReference type="RefSeq" id="WP_125253458.1">
    <property type="nucleotide sequence ID" value="NZ_AQHF01000034.1"/>
</dbReference>
<evidence type="ECO:0000313" key="6">
    <source>
        <dbReference type="EMBL" id="MBE0348616.1"/>
    </source>
</evidence>
<dbReference type="GO" id="GO:0010181">
    <property type="term" value="F:FMN binding"/>
    <property type="evidence" value="ECO:0007669"/>
    <property type="project" value="InterPro"/>
</dbReference>
<reference evidence="6 7" key="1">
    <citation type="submission" date="2015-06" db="EMBL/GenBank/DDBJ databases">
        <title>Genome sequence of Pseudoalteromonas peptidolytica.</title>
        <authorList>
            <person name="Xie B.-B."/>
            <person name="Rong J.-C."/>
            <person name="Qin Q.-L."/>
            <person name="Zhang Y.-Z."/>
        </authorList>
    </citation>
    <scope>NUCLEOTIDE SEQUENCE [LARGE SCALE GENOMIC DNA]</scope>
    <source>
        <strain evidence="6 7">F12-50-A1</strain>
    </source>
</reference>
<dbReference type="PANTHER" id="PTHR33798">
    <property type="entry name" value="FLAVOPROTEIN OXYGENASE"/>
    <property type="match status" value="1"/>
</dbReference>
<evidence type="ECO:0000256" key="4">
    <source>
        <dbReference type="ARBA" id="ARBA00038054"/>
    </source>
</evidence>
<evidence type="ECO:0000256" key="3">
    <source>
        <dbReference type="ARBA" id="ARBA00022643"/>
    </source>
</evidence>